<accession>A0ABT3CPL7</accession>
<dbReference type="CDD" id="cd00075">
    <property type="entry name" value="HATPase"/>
    <property type="match status" value="1"/>
</dbReference>
<dbReference type="InterPro" id="IPR003594">
    <property type="entry name" value="HATPase_dom"/>
</dbReference>
<keyword evidence="5 9" id="KW-0418">Kinase</keyword>
<dbReference type="SMART" id="SM00387">
    <property type="entry name" value="HATPase_c"/>
    <property type="match status" value="1"/>
</dbReference>
<dbReference type="PANTHER" id="PTHR45453">
    <property type="entry name" value="PHOSPHATE REGULON SENSOR PROTEIN PHOR"/>
    <property type="match status" value="1"/>
</dbReference>
<dbReference type="Gene3D" id="3.30.565.10">
    <property type="entry name" value="Histidine kinase-like ATPase, C-terminal domain"/>
    <property type="match status" value="1"/>
</dbReference>
<dbReference type="GO" id="GO:0016301">
    <property type="term" value="F:kinase activity"/>
    <property type="evidence" value="ECO:0007669"/>
    <property type="project" value="UniProtKB-KW"/>
</dbReference>
<dbReference type="SUPFAM" id="SSF48452">
    <property type="entry name" value="TPR-like"/>
    <property type="match status" value="2"/>
</dbReference>
<keyword evidence="7" id="KW-0802">TPR repeat</keyword>
<dbReference type="InterPro" id="IPR005467">
    <property type="entry name" value="His_kinase_dom"/>
</dbReference>
<dbReference type="Proteomes" id="UP001300692">
    <property type="component" value="Unassembled WGS sequence"/>
</dbReference>
<evidence type="ECO:0000313" key="9">
    <source>
        <dbReference type="EMBL" id="MCV9385589.1"/>
    </source>
</evidence>
<gene>
    <name evidence="9" type="ORF">N7U62_02890</name>
</gene>
<dbReference type="SUPFAM" id="SSF47384">
    <property type="entry name" value="Homodimeric domain of signal transducing histidine kinase"/>
    <property type="match status" value="1"/>
</dbReference>
<dbReference type="Pfam" id="PF02518">
    <property type="entry name" value="HATPase_c"/>
    <property type="match status" value="1"/>
</dbReference>
<protein>
    <recommendedName>
        <fullName evidence="2">histidine kinase</fullName>
        <ecNumber evidence="2">2.7.13.3</ecNumber>
    </recommendedName>
</protein>
<sequence>MTAIASNRRLDALLKKSFAQRVSDLPSAIQIAQKVINRCALNYDDYHQAYANCYLGYYYMILSDTTQSEYYTQKALSYFEKNHIDDGMAMCYYTLGSTLYKTDNYHKALKYLLESHALFIQSEDLFGQSRALKAIASIYELFQDYQKAEQTYHKCIEVSKLNNDDNGISNAYNPLSGIYLKNGKIDLAEKTIKKSIELKKETKDKRGLGYGYYGLGKVELAKSNYNTAEKLFLKGKEIHSEMGDQIGQMMAFNKLGILYFRTNNIGQAKIALHESLKIGKVSRHFLLLYKAYHVLYEIAKSEGRSEDALEYLEGYTEYKTQVEKKETKNVISSIKSLSEMEMIEKEAIWQKAINENIEKKNKELDTFVYKVAHDLRGPISSLMGLYNIVEHDISDEKPMEYFGIYNKEINRLNTIVLDFINVTQIKEKKLEKKRINFNGILADIIDSYRFMENFDNLEFSIKVDAALEMYSDESTITTIVQNLIENAIKYSKTDETGKVNIKIYGRKRDMVIQVHDTGIGIEEHNQPKIFDMFFRAHNNSKGTGLGLFLLKSAVEKLSGKISFESFPEIGTTFKIVLPY</sequence>
<keyword evidence="6" id="KW-0902">Two-component regulatory system</keyword>
<dbReference type="PROSITE" id="PS50109">
    <property type="entry name" value="HIS_KIN"/>
    <property type="match status" value="1"/>
</dbReference>
<keyword evidence="3" id="KW-0597">Phosphoprotein</keyword>
<dbReference type="Pfam" id="PF13181">
    <property type="entry name" value="TPR_8"/>
    <property type="match status" value="2"/>
</dbReference>
<dbReference type="PROSITE" id="PS50005">
    <property type="entry name" value="TPR"/>
    <property type="match status" value="1"/>
</dbReference>
<dbReference type="InterPro" id="IPR019734">
    <property type="entry name" value="TPR_rpt"/>
</dbReference>
<evidence type="ECO:0000256" key="2">
    <source>
        <dbReference type="ARBA" id="ARBA00012438"/>
    </source>
</evidence>
<dbReference type="InterPro" id="IPR003661">
    <property type="entry name" value="HisK_dim/P_dom"/>
</dbReference>
<proteinExistence type="predicted"/>
<dbReference type="SUPFAM" id="SSF55874">
    <property type="entry name" value="ATPase domain of HSP90 chaperone/DNA topoisomerase II/histidine kinase"/>
    <property type="match status" value="1"/>
</dbReference>
<dbReference type="Gene3D" id="1.10.287.130">
    <property type="match status" value="1"/>
</dbReference>
<evidence type="ECO:0000256" key="6">
    <source>
        <dbReference type="ARBA" id="ARBA00023012"/>
    </source>
</evidence>
<evidence type="ECO:0000256" key="7">
    <source>
        <dbReference type="PROSITE-ProRule" id="PRU00339"/>
    </source>
</evidence>
<evidence type="ECO:0000313" key="10">
    <source>
        <dbReference type="Proteomes" id="UP001300692"/>
    </source>
</evidence>
<dbReference type="SMART" id="SM00028">
    <property type="entry name" value="TPR"/>
    <property type="match status" value="6"/>
</dbReference>
<comment type="catalytic activity">
    <reaction evidence="1">
        <text>ATP + protein L-histidine = ADP + protein N-phospho-L-histidine.</text>
        <dbReference type="EC" id="2.7.13.3"/>
    </reaction>
</comment>
<dbReference type="Gene3D" id="1.25.40.10">
    <property type="entry name" value="Tetratricopeptide repeat domain"/>
    <property type="match status" value="2"/>
</dbReference>
<name>A0ABT3CPL7_9BACT</name>
<dbReference type="InterPro" id="IPR004358">
    <property type="entry name" value="Sig_transdc_His_kin-like_C"/>
</dbReference>
<comment type="caution">
    <text evidence="9">The sequence shown here is derived from an EMBL/GenBank/DDBJ whole genome shotgun (WGS) entry which is preliminary data.</text>
</comment>
<reference evidence="9 10" key="1">
    <citation type="submission" date="2022-10" db="EMBL/GenBank/DDBJ databases">
        <title>Comparative genomics and taxonomic characterization of three novel marine species of genus Reichenbachiella exhibiting antioxidant and polysaccharide degradation activities.</title>
        <authorList>
            <person name="Muhammad N."/>
            <person name="Lee Y.-J."/>
            <person name="Ko J."/>
            <person name="Kim S.-G."/>
        </authorList>
    </citation>
    <scope>NUCLEOTIDE SEQUENCE [LARGE SCALE GENOMIC DNA]</scope>
    <source>
        <strain evidence="9 10">ABR2-5</strain>
    </source>
</reference>
<dbReference type="PANTHER" id="PTHR45453:SF1">
    <property type="entry name" value="PHOSPHATE REGULON SENSOR PROTEIN PHOR"/>
    <property type="match status" value="1"/>
</dbReference>
<feature type="repeat" description="TPR" evidence="7">
    <location>
        <begin position="169"/>
        <end position="202"/>
    </location>
</feature>
<dbReference type="RefSeq" id="WP_264136373.1">
    <property type="nucleotide sequence ID" value="NZ_JAOYOD010000001.1"/>
</dbReference>
<evidence type="ECO:0000256" key="1">
    <source>
        <dbReference type="ARBA" id="ARBA00000085"/>
    </source>
</evidence>
<keyword evidence="10" id="KW-1185">Reference proteome</keyword>
<dbReference type="InterPro" id="IPR050351">
    <property type="entry name" value="BphY/WalK/GraS-like"/>
</dbReference>
<dbReference type="InterPro" id="IPR011990">
    <property type="entry name" value="TPR-like_helical_dom_sf"/>
</dbReference>
<feature type="domain" description="Histidine kinase" evidence="8">
    <location>
        <begin position="370"/>
        <end position="579"/>
    </location>
</feature>
<dbReference type="CDD" id="cd00082">
    <property type="entry name" value="HisKA"/>
    <property type="match status" value="1"/>
</dbReference>
<dbReference type="InterPro" id="IPR036097">
    <property type="entry name" value="HisK_dim/P_sf"/>
</dbReference>
<evidence type="ECO:0000256" key="5">
    <source>
        <dbReference type="ARBA" id="ARBA00022777"/>
    </source>
</evidence>
<dbReference type="EMBL" id="JAOYOD010000001">
    <property type="protein sequence ID" value="MCV9385589.1"/>
    <property type="molecule type" value="Genomic_DNA"/>
</dbReference>
<evidence type="ECO:0000259" key="8">
    <source>
        <dbReference type="PROSITE" id="PS50109"/>
    </source>
</evidence>
<organism evidence="9 10">
    <name type="scientific">Reichenbachiella ulvae</name>
    <dbReference type="NCBI Taxonomy" id="2980104"/>
    <lineage>
        <taxon>Bacteria</taxon>
        <taxon>Pseudomonadati</taxon>
        <taxon>Bacteroidota</taxon>
        <taxon>Cytophagia</taxon>
        <taxon>Cytophagales</taxon>
        <taxon>Reichenbachiellaceae</taxon>
        <taxon>Reichenbachiella</taxon>
    </lineage>
</organism>
<dbReference type="PRINTS" id="PR00344">
    <property type="entry name" value="BCTRLSENSOR"/>
</dbReference>
<evidence type="ECO:0000256" key="3">
    <source>
        <dbReference type="ARBA" id="ARBA00022553"/>
    </source>
</evidence>
<dbReference type="InterPro" id="IPR036890">
    <property type="entry name" value="HATPase_C_sf"/>
</dbReference>
<keyword evidence="4" id="KW-0808">Transferase</keyword>
<dbReference type="EC" id="2.7.13.3" evidence="2"/>
<evidence type="ECO:0000256" key="4">
    <source>
        <dbReference type="ARBA" id="ARBA00022679"/>
    </source>
</evidence>